<reference evidence="10" key="1">
    <citation type="journal article" date="2023" name="Mol. Phylogenet. Evol.">
        <title>Genome-scale phylogeny and comparative genomics of the fungal order Sordariales.</title>
        <authorList>
            <person name="Hensen N."/>
            <person name="Bonometti L."/>
            <person name="Westerberg I."/>
            <person name="Brannstrom I.O."/>
            <person name="Guillou S."/>
            <person name="Cros-Aarteil S."/>
            <person name="Calhoun S."/>
            <person name="Haridas S."/>
            <person name="Kuo A."/>
            <person name="Mondo S."/>
            <person name="Pangilinan J."/>
            <person name="Riley R."/>
            <person name="LaButti K."/>
            <person name="Andreopoulos B."/>
            <person name="Lipzen A."/>
            <person name="Chen C."/>
            <person name="Yan M."/>
            <person name="Daum C."/>
            <person name="Ng V."/>
            <person name="Clum A."/>
            <person name="Steindorff A."/>
            <person name="Ohm R.A."/>
            <person name="Martin F."/>
            <person name="Silar P."/>
            <person name="Natvig D.O."/>
            <person name="Lalanne C."/>
            <person name="Gautier V."/>
            <person name="Ament-Velasquez S.L."/>
            <person name="Kruys A."/>
            <person name="Hutchinson M.I."/>
            <person name="Powell A.J."/>
            <person name="Barry K."/>
            <person name="Miller A.N."/>
            <person name="Grigoriev I.V."/>
            <person name="Debuchy R."/>
            <person name="Gladieux P."/>
            <person name="Hiltunen Thoren M."/>
            <person name="Johannesson H."/>
        </authorList>
    </citation>
    <scope>NUCLEOTIDE SEQUENCE</scope>
    <source>
        <strain evidence="10">CBS 168.71</strain>
    </source>
</reference>
<dbReference type="PRINTS" id="PR00465">
    <property type="entry name" value="EP450IV"/>
</dbReference>
<dbReference type="InterPro" id="IPR002403">
    <property type="entry name" value="Cyt_P450_E_grp-IV"/>
</dbReference>
<gene>
    <name evidence="10" type="ORF">B0H64DRAFT_463551</name>
</gene>
<keyword evidence="3 8" id="KW-0349">Heme</keyword>
<dbReference type="GO" id="GO:0016705">
    <property type="term" value="F:oxidoreductase activity, acting on paired donors, with incorporation or reduction of molecular oxygen"/>
    <property type="evidence" value="ECO:0007669"/>
    <property type="project" value="InterPro"/>
</dbReference>
<name>A0AAE0HDK3_9PEZI</name>
<keyword evidence="6 8" id="KW-0408">Iron</keyword>
<dbReference type="PANTHER" id="PTHR46206:SF2">
    <property type="entry name" value="CYTOCHROME P450 MONOOXYGENASE AUSG-RELATED"/>
    <property type="match status" value="1"/>
</dbReference>
<dbReference type="RefSeq" id="XP_062658093.1">
    <property type="nucleotide sequence ID" value="XM_062807604.1"/>
</dbReference>
<sequence>MLVELFLSVRTWTALAILASIYHLLLRLRQQPTFPIVNKYPGDFFRRRAYREVRENAKELITAGLAKHQGPITIAIPHGQKIILPSSLTSWVKSNKDLDHKQLVREDFFSGIPGFEALSILHDPDSMLIDLIKTKMGPNDSTLTTMNTTLSHALHTLWGNTNTTKPTWHALNWQTDTMALIARTATSVFAGPQKATDAAWLALVQGYVLAYFSGVADLHRYPRWARPFVHWVLPNAIACRGYVRQARGVMDGMLRERKVERERRAEREGSGGVVRYEDAVEWAEIASGGRARAGDVQLSLAMAALFTTTELFRALLIQVARHPELVGPLREEVVEQVAKHGVSVAAMSNMILLDSFMKESQRLNSGSVVLERIALKDTTLPDGRVIPRGSHIMVDSTDLWNPAVYPDPDQFDGRRFLRKRQEGDTASQFVQSSPNYNVFGGGRHICPGRFFASNELKLALAHILCKYDIRLAKGCEPKNLQHGFYAMVDPSVQLEVRRRDAPTGDLLV</sequence>
<dbReference type="PROSITE" id="PS00086">
    <property type="entry name" value="CYTOCHROME_P450"/>
    <property type="match status" value="1"/>
</dbReference>
<dbReference type="Pfam" id="PF00067">
    <property type="entry name" value="p450"/>
    <property type="match status" value="1"/>
</dbReference>
<evidence type="ECO:0000256" key="2">
    <source>
        <dbReference type="ARBA" id="ARBA00010617"/>
    </source>
</evidence>
<dbReference type="GO" id="GO:0004497">
    <property type="term" value="F:monooxygenase activity"/>
    <property type="evidence" value="ECO:0007669"/>
    <property type="project" value="UniProtKB-KW"/>
</dbReference>
<dbReference type="Proteomes" id="UP001278766">
    <property type="component" value="Unassembled WGS sequence"/>
</dbReference>
<evidence type="ECO:0000256" key="8">
    <source>
        <dbReference type="PIRSR" id="PIRSR602403-1"/>
    </source>
</evidence>
<evidence type="ECO:0000256" key="6">
    <source>
        <dbReference type="ARBA" id="ARBA00023004"/>
    </source>
</evidence>
<evidence type="ECO:0000256" key="3">
    <source>
        <dbReference type="ARBA" id="ARBA00022617"/>
    </source>
</evidence>
<evidence type="ECO:0000256" key="7">
    <source>
        <dbReference type="ARBA" id="ARBA00023033"/>
    </source>
</evidence>
<dbReference type="Gene3D" id="1.10.630.10">
    <property type="entry name" value="Cytochrome P450"/>
    <property type="match status" value="1"/>
</dbReference>
<comment type="cofactor">
    <cofactor evidence="1 8">
        <name>heme</name>
        <dbReference type="ChEBI" id="CHEBI:30413"/>
    </cofactor>
</comment>
<dbReference type="GO" id="GO:0020037">
    <property type="term" value="F:heme binding"/>
    <property type="evidence" value="ECO:0007669"/>
    <property type="project" value="InterPro"/>
</dbReference>
<accession>A0AAE0HDK3</accession>
<dbReference type="EMBL" id="JAUEPN010000005">
    <property type="protein sequence ID" value="KAK3294579.1"/>
    <property type="molecule type" value="Genomic_DNA"/>
</dbReference>
<organism evidence="10 11">
    <name type="scientific">Chaetomium fimeti</name>
    <dbReference type="NCBI Taxonomy" id="1854472"/>
    <lineage>
        <taxon>Eukaryota</taxon>
        <taxon>Fungi</taxon>
        <taxon>Dikarya</taxon>
        <taxon>Ascomycota</taxon>
        <taxon>Pezizomycotina</taxon>
        <taxon>Sordariomycetes</taxon>
        <taxon>Sordariomycetidae</taxon>
        <taxon>Sordariales</taxon>
        <taxon>Chaetomiaceae</taxon>
        <taxon>Chaetomium</taxon>
    </lineage>
</organism>
<protein>
    <submittedName>
        <fullName evidence="10">Cytochrome P450</fullName>
    </submittedName>
</protein>
<evidence type="ECO:0000313" key="11">
    <source>
        <dbReference type="Proteomes" id="UP001278766"/>
    </source>
</evidence>
<dbReference type="SUPFAM" id="SSF48264">
    <property type="entry name" value="Cytochrome P450"/>
    <property type="match status" value="1"/>
</dbReference>
<dbReference type="CDD" id="cd11041">
    <property type="entry name" value="CYP503A1-like"/>
    <property type="match status" value="1"/>
</dbReference>
<dbReference type="InterPro" id="IPR036396">
    <property type="entry name" value="Cyt_P450_sf"/>
</dbReference>
<dbReference type="PANTHER" id="PTHR46206">
    <property type="entry name" value="CYTOCHROME P450"/>
    <property type="match status" value="1"/>
</dbReference>
<dbReference type="InterPro" id="IPR017972">
    <property type="entry name" value="Cyt_P450_CS"/>
</dbReference>
<dbReference type="AlphaFoldDB" id="A0AAE0HDK3"/>
<comment type="caution">
    <text evidence="10">The sequence shown here is derived from an EMBL/GenBank/DDBJ whole genome shotgun (WGS) entry which is preliminary data.</text>
</comment>
<feature type="binding site" description="axial binding residue" evidence="8">
    <location>
        <position position="446"/>
    </location>
    <ligand>
        <name>heme</name>
        <dbReference type="ChEBI" id="CHEBI:30413"/>
    </ligand>
    <ligandPart>
        <name>Fe</name>
        <dbReference type="ChEBI" id="CHEBI:18248"/>
    </ligandPart>
</feature>
<keyword evidence="5 9" id="KW-0560">Oxidoreductase</keyword>
<dbReference type="GO" id="GO:0005506">
    <property type="term" value="F:iron ion binding"/>
    <property type="evidence" value="ECO:0007669"/>
    <property type="project" value="InterPro"/>
</dbReference>
<evidence type="ECO:0000256" key="4">
    <source>
        <dbReference type="ARBA" id="ARBA00022723"/>
    </source>
</evidence>
<dbReference type="GeneID" id="87844552"/>
<evidence type="ECO:0000256" key="1">
    <source>
        <dbReference type="ARBA" id="ARBA00001971"/>
    </source>
</evidence>
<evidence type="ECO:0000256" key="5">
    <source>
        <dbReference type="ARBA" id="ARBA00023002"/>
    </source>
</evidence>
<keyword evidence="4 8" id="KW-0479">Metal-binding</keyword>
<keyword evidence="11" id="KW-1185">Reference proteome</keyword>
<evidence type="ECO:0000256" key="9">
    <source>
        <dbReference type="RuleBase" id="RU000461"/>
    </source>
</evidence>
<comment type="similarity">
    <text evidence="2 9">Belongs to the cytochrome P450 family.</text>
</comment>
<keyword evidence="7 9" id="KW-0503">Monooxygenase</keyword>
<dbReference type="InterPro" id="IPR001128">
    <property type="entry name" value="Cyt_P450"/>
</dbReference>
<proteinExistence type="inferred from homology"/>
<reference evidence="10" key="2">
    <citation type="submission" date="2023-06" db="EMBL/GenBank/DDBJ databases">
        <authorList>
            <consortium name="Lawrence Berkeley National Laboratory"/>
            <person name="Haridas S."/>
            <person name="Hensen N."/>
            <person name="Bonometti L."/>
            <person name="Westerberg I."/>
            <person name="Brannstrom I.O."/>
            <person name="Guillou S."/>
            <person name="Cros-Aarteil S."/>
            <person name="Calhoun S."/>
            <person name="Kuo A."/>
            <person name="Mondo S."/>
            <person name="Pangilinan J."/>
            <person name="Riley R."/>
            <person name="Labutti K."/>
            <person name="Andreopoulos B."/>
            <person name="Lipzen A."/>
            <person name="Chen C."/>
            <person name="Yanf M."/>
            <person name="Daum C."/>
            <person name="Ng V."/>
            <person name="Clum A."/>
            <person name="Steindorff A."/>
            <person name="Ohm R."/>
            <person name="Martin F."/>
            <person name="Silar P."/>
            <person name="Natvig D."/>
            <person name="Lalanne C."/>
            <person name="Gautier V."/>
            <person name="Ament-Velasquez S.L."/>
            <person name="Kruys A."/>
            <person name="Hutchinson M.I."/>
            <person name="Powell A.J."/>
            <person name="Barry K."/>
            <person name="Miller A.N."/>
            <person name="Grigoriev I.V."/>
            <person name="Debuchy R."/>
            <person name="Gladieux P."/>
            <person name="Thoren M.H."/>
            <person name="Johannesson H."/>
        </authorList>
    </citation>
    <scope>NUCLEOTIDE SEQUENCE</scope>
    <source>
        <strain evidence="10">CBS 168.71</strain>
    </source>
</reference>
<evidence type="ECO:0000313" key="10">
    <source>
        <dbReference type="EMBL" id="KAK3294579.1"/>
    </source>
</evidence>